<feature type="region of interest" description="Disordered" evidence="1">
    <location>
        <begin position="34"/>
        <end position="64"/>
    </location>
</feature>
<dbReference type="AlphaFoldDB" id="A0A2J6X4P4"/>
<evidence type="ECO:0000256" key="1">
    <source>
        <dbReference type="SAM" id="MobiDB-lite"/>
    </source>
</evidence>
<comment type="caution">
    <text evidence="2">The sequence shown here is derived from an EMBL/GenBank/DDBJ whole genome shotgun (WGS) entry which is preliminary data.</text>
</comment>
<dbReference type="EMBL" id="PNIX01000316">
    <property type="protein sequence ID" value="PMP81426.1"/>
    <property type="molecule type" value="Genomic_DNA"/>
</dbReference>
<evidence type="ECO:0000313" key="3">
    <source>
        <dbReference type="Proteomes" id="UP000236910"/>
    </source>
</evidence>
<reference evidence="2 3" key="1">
    <citation type="submission" date="2018-01" db="EMBL/GenBank/DDBJ databases">
        <title>Metagenomic assembled genomes from two thermal pools in the Uzon Caldera, Kamchatka, Russia.</title>
        <authorList>
            <person name="Wilkins L."/>
            <person name="Ettinger C."/>
        </authorList>
    </citation>
    <scope>NUCLEOTIDE SEQUENCE [LARGE SCALE GENOMIC DNA]</scope>
    <source>
        <strain evidence="2">ARK-10</strain>
    </source>
</reference>
<protein>
    <submittedName>
        <fullName evidence="2">Uncharacterized protein</fullName>
    </submittedName>
</protein>
<accession>A0A2J6X4P4</accession>
<sequence>IKASGVDYPASPEFVNWSFNRKLAKKLAKLMIDDPSEIDNSDRSEDDNSAERGDDDDEILEAFR</sequence>
<feature type="non-terminal residue" evidence="2">
    <location>
        <position position="1"/>
    </location>
</feature>
<organism evidence="2 3">
    <name type="scientific">Caldisericum exile</name>
    <dbReference type="NCBI Taxonomy" id="693075"/>
    <lineage>
        <taxon>Bacteria</taxon>
        <taxon>Pseudomonadati</taxon>
        <taxon>Caldisericota/Cryosericota group</taxon>
        <taxon>Caldisericota</taxon>
        <taxon>Caldisericia</taxon>
        <taxon>Caldisericales</taxon>
        <taxon>Caldisericaceae</taxon>
        <taxon>Caldisericum</taxon>
    </lineage>
</organism>
<gene>
    <name evidence="2" type="ORF">C0175_05490</name>
</gene>
<proteinExistence type="predicted"/>
<evidence type="ECO:0000313" key="2">
    <source>
        <dbReference type="EMBL" id="PMP81426.1"/>
    </source>
</evidence>
<dbReference type="Proteomes" id="UP000236910">
    <property type="component" value="Unassembled WGS sequence"/>
</dbReference>
<name>A0A2J6X4P4_9BACT</name>